<name>A0A7S3RNM0_EMIHU</name>
<protein>
    <recommendedName>
        <fullName evidence="2">Methyltransferase FkbM domain-containing protein</fullName>
    </recommendedName>
</protein>
<dbReference type="Gene3D" id="3.40.50.150">
    <property type="entry name" value="Vaccinia Virus protein VP39"/>
    <property type="match status" value="1"/>
</dbReference>
<dbReference type="EMBL" id="HBIR01007442">
    <property type="protein sequence ID" value="CAE0529707.1"/>
    <property type="molecule type" value="Transcribed_RNA"/>
</dbReference>
<sequence>MPSPTHNRSLYINLADERIYRSAFNLTRPLLLQRMRYVEHMLAFLQHAELKTFPLMEQVLRVSCAQEGTFVDSGANEGSWSLVAASYGCKVIAVEPQPHCTQLLQTGVNANAGLGGRVRVVNAFLAATPMSVNFSADGSCRAARQVLPDGKLGASIALQEKGDRHSRKAGQTDGADRIAVRLGRPSPQLVCVTPSTPGIHPMTSGRPLSQSCCRRTTASPSGISMWRVPSWMCLTPLPPFLQRGEWTE</sequence>
<evidence type="ECO:0008006" key="2">
    <source>
        <dbReference type="Google" id="ProtNLM"/>
    </source>
</evidence>
<dbReference type="InterPro" id="IPR029063">
    <property type="entry name" value="SAM-dependent_MTases_sf"/>
</dbReference>
<gene>
    <name evidence="1" type="ORF">EHUX00137_LOCUS5081</name>
</gene>
<reference evidence="1" key="1">
    <citation type="submission" date="2021-01" db="EMBL/GenBank/DDBJ databases">
        <authorList>
            <person name="Corre E."/>
            <person name="Pelletier E."/>
            <person name="Niang G."/>
            <person name="Scheremetjew M."/>
            <person name="Finn R."/>
            <person name="Kale V."/>
            <person name="Holt S."/>
            <person name="Cochrane G."/>
            <person name="Meng A."/>
            <person name="Brown T."/>
            <person name="Cohen L."/>
        </authorList>
    </citation>
    <scope>NUCLEOTIDE SEQUENCE</scope>
    <source>
        <strain evidence="1">379</strain>
    </source>
</reference>
<proteinExistence type="predicted"/>
<evidence type="ECO:0000313" key="1">
    <source>
        <dbReference type="EMBL" id="CAE0529707.1"/>
    </source>
</evidence>
<organism evidence="1">
    <name type="scientific">Emiliania huxleyi</name>
    <name type="common">Coccolithophore</name>
    <name type="synonym">Pontosphaera huxleyi</name>
    <dbReference type="NCBI Taxonomy" id="2903"/>
    <lineage>
        <taxon>Eukaryota</taxon>
        <taxon>Haptista</taxon>
        <taxon>Haptophyta</taxon>
        <taxon>Prymnesiophyceae</taxon>
        <taxon>Isochrysidales</taxon>
        <taxon>Noelaerhabdaceae</taxon>
        <taxon>Emiliania</taxon>
    </lineage>
</organism>
<dbReference type="SUPFAM" id="SSF53335">
    <property type="entry name" value="S-adenosyl-L-methionine-dependent methyltransferases"/>
    <property type="match status" value="1"/>
</dbReference>
<dbReference type="AlphaFoldDB" id="A0A7S3RNM0"/>
<accession>A0A7S3RNM0</accession>